<comment type="caution">
    <text evidence="3">The sequence shown here is derived from an EMBL/GenBank/DDBJ whole genome shotgun (WGS) entry which is preliminary data.</text>
</comment>
<dbReference type="GO" id="GO:0006229">
    <property type="term" value="P:dUTP biosynthetic process"/>
    <property type="evidence" value="ECO:0007669"/>
    <property type="project" value="InterPro"/>
</dbReference>
<dbReference type="AlphaFoldDB" id="A0A2S6BZK0"/>
<keyword evidence="1" id="KW-0378">Hydrolase</keyword>
<dbReference type="OrthoDB" id="2874071at2759"/>
<gene>
    <name evidence="3" type="ORF">CBER1_11504</name>
</gene>
<accession>A0A2S6BZK0</accession>
<dbReference type="CDD" id="cd07557">
    <property type="entry name" value="trimeric_dUTPase"/>
    <property type="match status" value="1"/>
</dbReference>
<keyword evidence="2" id="KW-0546">Nucleotide metabolism</keyword>
<sequence length="166" mass="18199">MILPGKTALTRNVINSLLSSKLQVQPCGIDLTLRRVLTWQTAGTVDFSNEFRASSKTSQLDFSGSPKQIHLEMGNYLVEFNEEVDIPLDVMGQIFVRSSLWRNGAKIDAGVVDSGYKGSLGALLQVLNPHGITLHEHARLAQIVFHEMKGKVEEGYSGVYQGAKGL</sequence>
<proteinExistence type="predicted"/>
<dbReference type="Gene3D" id="2.70.40.10">
    <property type="match status" value="1"/>
</dbReference>
<dbReference type="InterPro" id="IPR011962">
    <property type="entry name" value="dCTP_deaminase"/>
</dbReference>
<dbReference type="InterPro" id="IPR036157">
    <property type="entry name" value="dUTPase-like_sf"/>
</dbReference>
<evidence type="ECO:0000256" key="1">
    <source>
        <dbReference type="ARBA" id="ARBA00022801"/>
    </source>
</evidence>
<evidence type="ECO:0000256" key="2">
    <source>
        <dbReference type="ARBA" id="ARBA00023080"/>
    </source>
</evidence>
<dbReference type="Proteomes" id="UP000237631">
    <property type="component" value="Unassembled WGS sequence"/>
</dbReference>
<dbReference type="Pfam" id="PF22769">
    <property type="entry name" value="DCD"/>
    <property type="match status" value="1"/>
</dbReference>
<reference evidence="4" key="1">
    <citation type="journal article" date="2017" name="bioRxiv">
        <title>Conservation of a gene cluster reveals novel cercosporin biosynthetic mechanisms and extends production to the genus Colletotrichum.</title>
        <authorList>
            <person name="de Jonge R."/>
            <person name="Ebert M.K."/>
            <person name="Huitt-Roehl C.R."/>
            <person name="Pal P."/>
            <person name="Suttle J.C."/>
            <person name="Spanner R.E."/>
            <person name="Neubauer J.D."/>
            <person name="Jurick W.M.II."/>
            <person name="Stott K.A."/>
            <person name="Secor G.A."/>
            <person name="Thomma B.P.H.J."/>
            <person name="Van de Peer Y."/>
            <person name="Townsend C.A."/>
            <person name="Bolton M.D."/>
        </authorList>
    </citation>
    <scope>NUCLEOTIDE SEQUENCE [LARGE SCALE GENOMIC DNA]</scope>
    <source>
        <strain evidence="4">CBS538.71</strain>
    </source>
</reference>
<evidence type="ECO:0000313" key="3">
    <source>
        <dbReference type="EMBL" id="PPJ52905.1"/>
    </source>
</evidence>
<name>A0A2S6BZK0_9PEZI</name>
<dbReference type="NCBIfam" id="NF002598">
    <property type="entry name" value="PRK02253.1"/>
    <property type="match status" value="1"/>
</dbReference>
<dbReference type="GO" id="GO:0008829">
    <property type="term" value="F:dCTP deaminase activity"/>
    <property type="evidence" value="ECO:0007669"/>
    <property type="project" value="InterPro"/>
</dbReference>
<dbReference type="PANTHER" id="PTHR42680">
    <property type="entry name" value="DCTP DEAMINASE"/>
    <property type="match status" value="1"/>
</dbReference>
<evidence type="ECO:0000313" key="4">
    <source>
        <dbReference type="Proteomes" id="UP000237631"/>
    </source>
</evidence>
<organism evidence="3 4">
    <name type="scientific">Cercospora berteroae</name>
    <dbReference type="NCBI Taxonomy" id="357750"/>
    <lineage>
        <taxon>Eukaryota</taxon>
        <taxon>Fungi</taxon>
        <taxon>Dikarya</taxon>
        <taxon>Ascomycota</taxon>
        <taxon>Pezizomycotina</taxon>
        <taxon>Dothideomycetes</taxon>
        <taxon>Dothideomycetidae</taxon>
        <taxon>Mycosphaerellales</taxon>
        <taxon>Mycosphaerellaceae</taxon>
        <taxon>Cercospora</taxon>
    </lineage>
</organism>
<keyword evidence="4" id="KW-1185">Reference proteome</keyword>
<dbReference type="EMBL" id="PNEN01001642">
    <property type="protein sequence ID" value="PPJ52905.1"/>
    <property type="molecule type" value="Genomic_DNA"/>
</dbReference>
<dbReference type="PANTHER" id="PTHR42680:SF3">
    <property type="entry name" value="DCTP DEAMINASE"/>
    <property type="match status" value="1"/>
</dbReference>
<dbReference type="SUPFAM" id="SSF51283">
    <property type="entry name" value="dUTPase-like"/>
    <property type="match status" value="1"/>
</dbReference>
<dbReference type="InterPro" id="IPR033704">
    <property type="entry name" value="dUTPase_trimeric"/>
</dbReference>
<protein>
    <submittedName>
        <fullName evidence="3">Uncharacterized protein</fullName>
    </submittedName>
</protein>